<dbReference type="RefSeq" id="WP_115568083.1">
    <property type="nucleotide sequence ID" value="NZ_QRGR01000038.1"/>
</dbReference>
<feature type="compositionally biased region" description="Polar residues" evidence="1">
    <location>
        <begin position="18"/>
        <end position="29"/>
    </location>
</feature>
<name>A0A3D8L2U5_9BACT</name>
<evidence type="ECO:0000313" key="3">
    <source>
        <dbReference type="EMBL" id="RDV11799.1"/>
    </source>
</evidence>
<accession>A0A3D8L2U5</accession>
<sequence>MKRLILTAALMLSIYGTSTAQQGPGNRQNMSEEQRVEQLTTNLKQNITLSDSQWAELSAIYTDYYKEMKAMREQSTGRPDRSKMNTLTENRDAKIQALVGEENLKKIQEAERTMQGAGMRGGARSRQ</sequence>
<dbReference type="OrthoDB" id="983012at2"/>
<evidence type="ECO:0000313" key="4">
    <source>
        <dbReference type="Proteomes" id="UP000256708"/>
    </source>
</evidence>
<keyword evidence="2" id="KW-0732">Signal</keyword>
<comment type="caution">
    <text evidence="3">The sequence shown here is derived from an EMBL/GenBank/DDBJ whole genome shotgun (WGS) entry which is preliminary data.</text>
</comment>
<reference evidence="4" key="1">
    <citation type="submission" date="2018-08" db="EMBL/GenBank/DDBJ databases">
        <authorList>
            <person name="Liu Z.-W."/>
            <person name="Du Z.-J."/>
        </authorList>
    </citation>
    <scope>NUCLEOTIDE SEQUENCE [LARGE SCALE GENOMIC DNA]</scope>
    <source>
        <strain evidence="4">H4X</strain>
    </source>
</reference>
<dbReference type="AlphaFoldDB" id="A0A3D8L2U5"/>
<evidence type="ECO:0000256" key="1">
    <source>
        <dbReference type="SAM" id="MobiDB-lite"/>
    </source>
</evidence>
<feature type="region of interest" description="Disordered" evidence="1">
    <location>
        <begin position="18"/>
        <end position="37"/>
    </location>
</feature>
<dbReference type="EMBL" id="QRGR01000038">
    <property type="protein sequence ID" value="RDV11799.1"/>
    <property type="molecule type" value="Genomic_DNA"/>
</dbReference>
<evidence type="ECO:0008006" key="5">
    <source>
        <dbReference type="Google" id="ProtNLM"/>
    </source>
</evidence>
<protein>
    <recommendedName>
        <fullName evidence="5">DUF4890 domain-containing protein</fullName>
    </recommendedName>
</protein>
<keyword evidence="4" id="KW-1185">Reference proteome</keyword>
<feature type="chain" id="PRO_5017561984" description="DUF4890 domain-containing protein" evidence="2">
    <location>
        <begin position="21"/>
        <end position="127"/>
    </location>
</feature>
<organism evidence="3 4">
    <name type="scientific">Pontibacter diazotrophicus</name>
    <dbReference type="NCBI Taxonomy" id="1400979"/>
    <lineage>
        <taxon>Bacteria</taxon>
        <taxon>Pseudomonadati</taxon>
        <taxon>Bacteroidota</taxon>
        <taxon>Cytophagia</taxon>
        <taxon>Cytophagales</taxon>
        <taxon>Hymenobacteraceae</taxon>
        <taxon>Pontibacter</taxon>
    </lineage>
</organism>
<proteinExistence type="predicted"/>
<gene>
    <name evidence="3" type="ORF">DXT99_23730</name>
</gene>
<feature type="signal peptide" evidence="2">
    <location>
        <begin position="1"/>
        <end position="20"/>
    </location>
</feature>
<dbReference type="Proteomes" id="UP000256708">
    <property type="component" value="Unassembled WGS sequence"/>
</dbReference>
<evidence type="ECO:0000256" key="2">
    <source>
        <dbReference type="SAM" id="SignalP"/>
    </source>
</evidence>